<sequence length="441" mass="47047">MMMMMMMAEGNAYDCQVMRGECLLETVKRDGGATRNISCYCVHNEDVSGDLEELSGANCMDKTGLYVNTSILHIVGCNVSSQVFPRSVLDACRQSKHMVVHVEGSSGLSLPSGIPSDAAAPSTINATFIHSHVSGMPEGIVSGADVQATVVVEGGTMGVVESRAFSGYARDAQVSVTFRNTKILTVKQGAFDLPPAARVEMQGGQVRSFRQQSFSGGAELTLSGVVVGNLMGSSLNIHGLRKLHVTNCTMATAYAHALEHRPPSYLSTMTAGQQVLEGSEAVFSGNTIMKGNGQAFAQLCTVARLTWHNNTVLAEDHMPLTLQDPECGTKRDWPTVFSLTALSCINCTDFTNPDSQTCAMYKSGYCIYCEKEMDECNKPILPYLTTKCLASHPDIATDLNNTCGASSRTSKALVREAAAPSLAPLMFVVALGVTVVLAVPE</sequence>
<reference evidence="2" key="1">
    <citation type="submission" date="2020-07" db="EMBL/GenBank/DDBJ databases">
        <title>The High-quality genome of the commercially important snow crab, Chionoecetes opilio.</title>
        <authorList>
            <person name="Jeong J.-H."/>
            <person name="Ryu S."/>
        </authorList>
    </citation>
    <scope>NUCLEOTIDE SEQUENCE</scope>
    <source>
        <strain evidence="2">MADBK_172401_WGS</strain>
        <tissue evidence="2">Digestive gland</tissue>
    </source>
</reference>
<evidence type="ECO:0000256" key="1">
    <source>
        <dbReference type="SAM" id="Phobius"/>
    </source>
</evidence>
<keyword evidence="3" id="KW-1185">Reference proteome</keyword>
<comment type="caution">
    <text evidence="2">The sequence shown here is derived from an EMBL/GenBank/DDBJ whole genome shotgun (WGS) entry which is preliminary data.</text>
</comment>
<dbReference type="OrthoDB" id="6374882at2759"/>
<keyword evidence="1" id="KW-1133">Transmembrane helix</keyword>
<keyword evidence="1" id="KW-0472">Membrane</keyword>
<dbReference type="EMBL" id="JACEEZ010020423">
    <property type="protein sequence ID" value="KAG0714578.1"/>
    <property type="molecule type" value="Genomic_DNA"/>
</dbReference>
<proteinExistence type="predicted"/>
<feature type="transmembrane region" description="Helical" evidence="1">
    <location>
        <begin position="417"/>
        <end position="439"/>
    </location>
</feature>
<gene>
    <name evidence="2" type="ORF">GWK47_013865</name>
</gene>
<protein>
    <submittedName>
        <fullName evidence="2">Uncharacterized protein</fullName>
    </submittedName>
</protein>
<keyword evidence="1" id="KW-0812">Transmembrane</keyword>
<organism evidence="2 3">
    <name type="scientific">Chionoecetes opilio</name>
    <name type="common">Atlantic snow crab</name>
    <name type="synonym">Cancer opilio</name>
    <dbReference type="NCBI Taxonomy" id="41210"/>
    <lineage>
        <taxon>Eukaryota</taxon>
        <taxon>Metazoa</taxon>
        <taxon>Ecdysozoa</taxon>
        <taxon>Arthropoda</taxon>
        <taxon>Crustacea</taxon>
        <taxon>Multicrustacea</taxon>
        <taxon>Malacostraca</taxon>
        <taxon>Eumalacostraca</taxon>
        <taxon>Eucarida</taxon>
        <taxon>Decapoda</taxon>
        <taxon>Pleocyemata</taxon>
        <taxon>Brachyura</taxon>
        <taxon>Eubrachyura</taxon>
        <taxon>Majoidea</taxon>
        <taxon>Majidae</taxon>
        <taxon>Chionoecetes</taxon>
    </lineage>
</organism>
<accession>A0A8J4XTQ7</accession>
<dbReference type="Proteomes" id="UP000770661">
    <property type="component" value="Unassembled WGS sequence"/>
</dbReference>
<name>A0A8J4XTQ7_CHIOP</name>
<evidence type="ECO:0000313" key="2">
    <source>
        <dbReference type="EMBL" id="KAG0714578.1"/>
    </source>
</evidence>
<evidence type="ECO:0000313" key="3">
    <source>
        <dbReference type="Proteomes" id="UP000770661"/>
    </source>
</evidence>
<dbReference type="AlphaFoldDB" id="A0A8J4XTQ7"/>